<feature type="region of interest" description="Disordered" evidence="5">
    <location>
        <begin position="220"/>
        <end position="270"/>
    </location>
</feature>
<dbReference type="GO" id="GO:0003677">
    <property type="term" value="F:DNA binding"/>
    <property type="evidence" value="ECO:0007669"/>
    <property type="project" value="InterPro"/>
</dbReference>
<evidence type="ECO:0000256" key="3">
    <source>
        <dbReference type="ARBA" id="ARBA00022833"/>
    </source>
</evidence>
<feature type="compositionally biased region" description="Polar residues" evidence="5">
    <location>
        <begin position="220"/>
        <end position="234"/>
    </location>
</feature>
<dbReference type="EMBL" id="HACA01025781">
    <property type="protein sequence ID" value="CDW43142.1"/>
    <property type="molecule type" value="Transcribed_RNA"/>
</dbReference>
<organism evidence="7">
    <name type="scientific">Lepeophtheirus salmonis</name>
    <name type="common">Salmon louse</name>
    <name type="synonym">Caligus salmonis</name>
    <dbReference type="NCBI Taxonomy" id="72036"/>
    <lineage>
        <taxon>Eukaryota</taxon>
        <taxon>Metazoa</taxon>
        <taxon>Ecdysozoa</taxon>
        <taxon>Arthropoda</taxon>
        <taxon>Crustacea</taxon>
        <taxon>Multicrustacea</taxon>
        <taxon>Hexanauplia</taxon>
        <taxon>Copepoda</taxon>
        <taxon>Siphonostomatoida</taxon>
        <taxon>Caligidae</taxon>
        <taxon>Lepeophtheirus</taxon>
    </lineage>
</organism>
<feature type="domain" description="BED-type" evidence="6">
    <location>
        <begin position="274"/>
        <end position="326"/>
    </location>
</feature>
<dbReference type="SUPFAM" id="SSF57667">
    <property type="entry name" value="beta-beta-alpha zinc fingers"/>
    <property type="match status" value="1"/>
</dbReference>
<name>A0A0K2UZ41_LEPSM</name>
<accession>A0A0K2UZ41</accession>
<evidence type="ECO:0000256" key="2">
    <source>
        <dbReference type="ARBA" id="ARBA00022771"/>
    </source>
</evidence>
<keyword evidence="2 4" id="KW-0863">Zinc-finger</keyword>
<dbReference type="InterPro" id="IPR036236">
    <property type="entry name" value="Znf_C2H2_sf"/>
</dbReference>
<evidence type="ECO:0000256" key="5">
    <source>
        <dbReference type="SAM" id="MobiDB-lite"/>
    </source>
</evidence>
<dbReference type="PROSITE" id="PS50808">
    <property type="entry name" value="ZF_BED"/>
    <property type="match status" value="1"/>
</dbReference>
<evidence type="ECO:0000313" key="7">
    <source>
        <dbReference type="EMBL" id="CDW43142.1"/>
    </source>
</evidence>
<dbReference type="AlphaFoldDB" id="A0A0K2UZ41"/>
<dbReference type="InterPro" id="IPR003656">
    <property type="entry name" value="Znf_BED"/>
</dbReference>
<reference evidence="7" key="1">
    <citation type="submission" date="2014-05" db="EMBL/GenBank/DDBJ databases">
        <authorList>
            <person name="Chronopoulou M."/>
        </authorList>
    </citation>
    <scope>NUCLEOTIDE SEQUENCE</scope>
    <source>
        <tissue evidence="7">Whole organism</tissue>
    </source>
</reference>
<keyword evidence="3" id="KW-0862">Zinc</keyword>
<evidence type="ECO:0000256" key="1">
    <source>
        <dbReference type="ARBA" id="ARBA00022723"/>
    </source>
</evidence>
<evidence type="ECO:0000259" key="6">
    <source>
        <dbReference type="PROSITE" id="PS50808"/>
    </source>
</evidence>
<dbReference type="Pfam" id="PF02892">
    <property type="entry name" value="zf-BED"/>
    <property type="match status" value="1"/>
</dbReference>
<proteinExistence type="predicted"/>
<dbReference type="SMART" id="SM00614">
    <property type="entry name" value="ZnF_BED"/>
    <property type="match status" value="1"/>
</dbReference>
<sequence length="344" mass="38446">MSSPPQEGVVHITPRPRRQSVPVEHYSAILGSSIDDSCLEPPTEYFQTIAMTTSNLSEDGSFTIPESSQTVLEEQKNVLLKRRSSWRRFKDRVTGWVSGGTGNPDSNEEEYLIPRSANANHSLENFPHSLSKNTPSTPYLVVEDAEALLKSTNCYSSGKKIKQGVASSPPEIPKIVVTCDKHKSQEEEIRKKLAVAKIKEAIHTSMSSTEDVSSNPILGNASLHCSESPTTPNSQRRHSAVYENRRKHSEDIPLSGRRGSGPNLRRTHSAKLGKPRPMIWEHFDDVPGNSTIGKCKECHMAVSCKYNTGQFVRHLQNSHKEVYRRYQSKIDSAWAKSVIEKNLK</sequence>
<protein>
    <recommendedName>
        <fullName evidence="6">BED-type domain-containing protein</fullName>
    </recommendedName>
</protein>
<keyword evidence="1" id="KW-0479">Metal-binding</keyword>
<evidence type="ECO:0000256" key="4">
    <source>
        <dbReference type="PROSITE-ProRule" id="PRU00027"/>
    </source>
</evidence>
<dbReference type="GO" id="GO:0008270">
    <property type="term" value="F:zinc ion binding"/>
    <property type="evidence" value="ECO:0007669"/>
    <property type="project" value="UniProtKB-KW"/>
</dbReference>